<name>A0A507ZYH4_9ACTO</name>
<dbReference type="InterPro" id="IPR036259">
    <property type="entry name" value="MFS_trans_sf"/>
</dbReference>
<gene>
    <name evidence="2" type="ORF">FK256_09205</name>
</gene>
<dbReference type="SUPFAM" id="SSF103473">
    <property type="entry name" value="MFS general substrate transporter"/>
    <property type="match status" value="1"/>
</dbReference>
<keyword evidence="1" id="KW-1133">Transmembrane helix</keyword>
<evidence type="ECO:0000313" key="2">
    <source>
        <dbReference type="EMBL" id="TQD42790.1"/>
    </source>
</evidence>
<evidence type="ECO:0000256" key="1">
    <source>
        <dbReference type="SAM" id="Phobius"/>
    </source>
</evidence>
<comment type="caution">
    <text evidence="2">The sequence shown here is derived from an EMBL/GenBank/DDBJ whole genome shotgun (WGS) entry which is preliminary data.</text>
</comment>
<feature type="transmembrane region" description="Helical" evidence="1">
    <location>
        <begin position="209"/>
        <end position="233"/>
    </location>
</feature>
<proteinExistence type="predicted"/>
<feature type="transmembrane region" description="Helical" evidence="1">
    <location>
        <begin position="46"/>
        <end position="66"/>
    </location>
</feature>
<organism evidence="2 3">
    <name type="scientific">Actinomyces johnsonii</name>
    <dbReference type="NCBI Taxonomy" id="544581"/>
    <lineage>
        <taxon>Bacteria</taxon>
        <taxon>Bacillati</taxon>
        <taxon>Actinomycetota</taxon>
        <taxon>Actinomycetes</taxon>
        <taxon>Actinomycetales</taxon>
        <taxon>Actinomycetaceae</taxon>
        <taxon>Actinomyces</taxon>
    </lineage>
</organism>
<feature type="transmembrane region" description="Helical" evidence="1">
    <location>
        <begin position="78"/>
        <end position="99"/>
    </location>
</feature>
<dbReference type="AlphaFoldDB" id="A0A507ZYH4"/>
<dbReference type="Gene3D" id="1.20.1250.20">
    <property type="entry name" value="MFS general substrate transporter like domains"/>
    <property type="match status" value="1"/>
</dbReference>
<keyword evidence="1" id="KW-0472">Membrane</keyword>
<feature type="transmembrane region" description="Helical" evidence="1">
    <location>
        <begin position="183"/>
        <end position="203"/>
    </location>
</feature>
<feature type="transmembrane region" description="Helical" evidence="1">
    <location>
        <begin position="391"/>
        <end position="409"/>
    </location>
</feature>
<sequence length="460" mass="49040">MTASTSESSPDSSAAIVSEETGQHLADLPEGAAARGRPAFLRSDRVGAFLSIALSGQLVYAAFEALKGSLMLQVSDVLGIGIDGFGAMMSVIGLAMYMYVPAGWINNRFTIRSILVTWCAWRLVTLLVLYLTPGLSFTTMLAIAFSWAVWDAIGWPAVVNGLTFISRDDRRRGRGMVMGFFEAIRRSVEFILAMIVVGGVWAFPQHWKVIIIGFAVGYSLLLVPLIACLLHFVPRNAIAHQDNTSANAAALLGLLKVMTRPRIWLAGLAAMCLYWAYVNLIYSSAPYLKLVYNVSDGVAGLFGAATTSLVGALICIPAGLVADYVFKSSAAMMTAALTVVGVSAAAVYMLPSSKTMMWPAIILLIVMSAGVFMGKSVILAPIAELDLPEEINGSAMAVASFLAYASIIWGNSMTSGIVESHRHDAYAGYQIIFLITLAVALAGAACAFALTIVGRGRRHV</sequence>
<protein>
    <submittedName>
        <fullName evidence="2">MFS transporter</fullName>
    </submittedName>
</protein>
<dbReference type="EMBL" id="VICB01000013">
    <property type="protein sequence ID" value="TQD42790.1"/>
    <property type="molecule type" value="Genomic_DNA"/>
</dbReference>
<dbReference type="GO" id="GO:0022857">
    <property type="term" value="F:transmembrane transporter activity"/>
    <property type="evidence" value="ECO:0007669"/>
    <property type="project" value="InterPro"/>
</dbReference>
<feature type="transmembrane region" description="Helical" evidence="1">
    <location>
        <begin position="137"/>
        <end position="162"/>
    </location>
</feature>
<dbReference type="InterPro" id="IPR011701">
    <property type="entry name" value="MFS"/>
</dbReference>
<accession>A0A507ZYH4</accession>
<dbReference type="Proteomes" id="UP000319010">
    <property type="component" value="Unassembled WGS sequence"/>
</dbReference>
<feature type="transmembrane region" description="Helical" evidence="1">
    <location>
        <begin position="302"/>
        <end position="322"/>
    </location>
</feature>
<evidence type="ECO:0000313" key="3">
    <source>
        <dbReference type="Proteomes" id="UP000319010"/>
    </source>
</evidence>
<feature type="transmembrane region" description="Helical" evidence="1">
    <location>
        <begin position="329"/>
        <end position="350"/>
    </location>
</feature>
<feature type="transmembrane region" description="Helical" evidence="1">
    <location>
        <begin position="429"/>
        <end position="453"/>
    </location>
</feature>
<dbReference type="RefSeq" id="WP_141424547.1">
    <property type="nucleotide sequence ID" value="NZ_JASPFB010000005.1"/>
</dbReference>
<feature type="transmembrane region" description="Helical" evidence="1">
    <location>
        <begin position="263"/>
        <end position="282"/>
    </location>
</feature>
<keyword evidence="1" id="KW-0812">Transmembrane</keyword>
<reference evidence="2 3" key="1">
    <citation type="submission" date="2019-06" db="EMBL/GenBank/DDBJ databases">
        <title>Draft genome sequence of Actinomyces johnsonii CCUG 34287T.</title>
        <authorList>
            <person name="Salva-Serra F."/>
            <person name="Cardew S."/>
            <person name="Moore E."/>
        </authorList>
    </citation>
    <scope>NUCLEOTIDE SEQUENCE [LARGE SCALE GENOMIC DNA]</scope>
    <source>
        <strain evidence="2 3">CCUG 34287</strain>
    </source>
</reference>
<feature type="transmembrane region" description="Helical" evidence="1">
    <location>
        <begin position="356"/>
        <end position="379"/>
    </location>
</feature>
<dbReference type="Pfam" id="PF07690">
    <property type="entry name" value="MFS_1"/>
    <property type="match status" value="1"/>
</dbReference>